<dbReference type="RefSeq" id="WP_183590673.1">
    <property type="nucleotide sequence ID" value="NZ_JACHWR010000001.1"/>
</dbReference>
<keyword evidence="2" id="KW-0378">Hydrolase</keyword>
<dbReference type="SUPFAM" id="SSF55166">
    <property type="entry name" value="Hedgehog/DD-peptidase"/>
    <property type="match status" value="1"/>
</dbReference>
<keyword evidence="2" id="KW-0121">Carboxypeptidase</keyword>
<dbReference type="InterPro" id="IPR003709">
    <property type="entry name" value="VanY-like_core_dom"/>
</dbReference>
<evidence type="ECO:0000313" key="3">
    <source>
        <dbReference type="Proteomes" id="UP000589626"/>
    </source>
</evidence>
<dbReference type="EC" id="3.4.16.4" evidence="2"/>
<dbReference type="Pfam" id="PF02557">
    <property type="entry name" value="VanY"/>
    <property type="match status" value="1"/>
</dbReference>
<dbReference type="InterPro" id="IPR009045">
    <property type="entry name" value="Zn_M74/Hedgehog-like"/>
</dbReference>
<dbReference type="InterPro" id="IPR052179">
    <property type="entry name" value="DD-CPase-like"/>
</dbReference>
<dbReference type="GO" id="GO:0009002">
    <property type="term" value="F:serine-type D-Ala-D-Ala carboxypeptidase activity"/>
    <property type="evidence" value="ECO:0007669"/>
    <property type="project" value="UniProtKB-EC"/>
</dbReference>
<reference evidence="2 3" key="1">
    <citation type="submission" date="2020-08" db="EMBL/GenBank/DDBJ databases">
        <title>Sequencing the genomes of 1000 actinobacteria strains.</title>
        <authorList>
            <person name="Klenk H.-P."/>
        </authorList>
    </citation>
    <scope>NUCLEOTIDE SEQUENCE [LARGE SCALE GENOMIC DNA]</scope>
    <source>
        <strain evidence="2 3">DSM 105498</strain>
    </source>
</reference>
<dbReference type="PROSITE" id="PS51257">
    <property type="entry name" value="PROKAR_LIPOPROTEIN"/>
    <property type="match status" value="1"/>
</dbReference>
<sequence>MRTITAIGVPVLLLAVACASPGEGRPADRRVVAPAPTALPVEKAVRPPFDRSRHSTTDPRSIWVVVNKSHPIEPPDYRPEISLVRGYQVATPAARPLTALLAAADRRGLGFKIASAFRSYDYQQGVYGDAVASRGRAAADRVSARPGHSEHQSGLAVDLVTPTSPRCDFDPCFAGTPGGRWLAENAWRFGFVVRYRPGTAAITGYSPEPWHLRFVGRALAAELRRTHTETLEEFFGITGGDYGRRRGR</sequence>
<proteinExistence type="predicted"/>
<accession>A0A7W4YZ71</accession>
<dbReference type="GO" id="GO:0006508">
    <property type="term" value="P:proteolysis"/>
    <property type="evidence" value="ECO:0007669"/>
    <property type="project" value="InterPro"/>
</dbReference>
<protein>
    <submittedName>
        <fullName evidence="2">D-alanyl-D-alanine carboxypeptidase</fullName>
        <ecNumber evidence="2">3.4.16.4</ecNumber>
    </submittedName>
</protein>
<dbReference type="PANTHER" id="PTHR34385:SF1">
    <property type="entry name" value="PEPTIDOGLYCAN L-ALANYL-D-GLUTAMATE ENDOPEPTIDASE CWLK"/>
    <property type="match status" value="1"/>
</dbReference>
<dbReference type="Gene3D" id="3.30.1380.10">
    <property type="match status" value="1"/>
</dbReference>
<evidence type="ECO:0000259" key="1">
    <source>
        <dbReference type="Pfam" id="PF02557"/>
    </source>
</evidence>
<keyword evidence="2" id="KW-0645">Protease</keyword>
<dbReference type="AlphaFoldDB" id="A0A7W4YZ71"/>
<gene>
    <name evidence="2" type="ORF">FHU40_000468</name>
</gene>
<feature type="domain" description="D-alanyl-D-alanine carboxypeptidase-like core" evidence="1">
    <location>
        <begin position="89"/>
        <end position="216"/>
    </location>
</feature>
<dbReference type="InterPro" id="IPR058193">
    <property type="entry name" value="VanY/YodJ_core_dom"/>
</dbReference>
<comment type="caution">
    <text evidence="2">The sequence shown here is derived from an EMBL/GenBank/DDBJ whole genome shotgun (WGS) entry which is preliminary data.</text>
</comment>
<name>A0A7W4YZ71_9ACTN</name>
<dbReference type="EMBL" id="JACHWR010000001">
    <property type="protein sequence ID" value="MBB3040667.1"/>
    <property type="molecule type" value="Genomic_DNA"/>
</dbReference>
<dbReference type="CDD" id="cd14852">
    <property type="entry name" value="LD-carboxypeptidase"/>
    <property type="match status" value="1"/>
</dbReference>
<dbReference type="PANTHER" id="PTHR34385">
    <property type="entry name" value="D-ALANYL-D-ALANINE CARBOXYPEPTIDASE"/>
    <property type="match status" value="1"/>
</dbReference>
<evidence type="ECO:0000313" key="2">
    <source>
        <dbReference type="EMBL" id="MBB3040667.1"/>
    </source>
</evidence>
<dbReference type="Proteomes" id="UP000589626">
    <property type="component" value="Unassembled WGS sequence"/>
</dbReference>
<keyword evidence="3" id="KW-1185">Reference proteome</keyword>
<organism evidence="2 3">
    <name type="scientific">Nocardioides soli</name>
    <dbReference type="NCBI Taxonomy" id="1036020"/>
    <lineage>
        <taxon>Bacteria</taxon>
        <taxon>Bacillati</taxon>
        <taxon>Actinomycetota</taxon>
        <taxon>Actinomycetes</taxon>
        <taxon>Propionibacteriales</taxon>
        <taxon>Nocardioidaceae</taxon>
        <taxon>Nocardioides</taxon>
    </lineage>
</organism>